<feature type="signal peptide" evidence="2">
    <location>
        <begin position="1"/>
        <end position="22"/>
    </location>
</feature>
<organism evidence="3 4">
    <name type="scientific">Plasmodium falciparum NF135/5.C10</name>
    <dbReference type="NCBI Taxonomy" id="1036726"/>
    <lineage>
        <taxon>Eukaryota</taxon>
        <taxon>Sar</taxon>
        <taxon>Alveolata</taxon>
        <taxon>Apicomplexa</taxon>
        <taxon>Aconoidasida</taxon>
        <taxon>Haemosporida</taxon>
        <taxon>Plasmodiidae</taxon>
        <taxon>Plasmodium</taxon>
        <taxon>Plasmodium (Laverania)</taxon>
    </lineage>
</organism>
<reference evidence="3 4" key="2">
    <citation type="submission" date="2013-02" db="EMBL/GenBank/DDBJ databases">
        <title>The Genome Sequence of Plasmodium falciparum NF135/5.C10.</title>
        <authorList>
            <consortium name="The Broad Institute Genome Sequencing Platform"/>
            <consortium name="The Broad Institute Genome Sequencing Center for Infectious Disease"/>
            <person name="Neafsey D."/>
            <person name="Cheeseman I."/>
            <person name="Volkman S."/>
            <person name="Adams J."/>
            <person name="Walker B."/>
            <person name="Young S.K."/>
            <person name="Zeng Q."/>
            <person name="Gargeya S."/>
            <person name="Fitzgerald M."/>
            <person name="Haas B."/>
            <person name="Abouelleil A."/>
            <person name="Alvarado L."/>
            <person name="Arachchi H.M."/>
            <person name="Berlin A.M."/>
            <person name="Chapman S.B."/>
            <person name="Dewar J."/>
            <person name="Goldberg J."/>
            <person name="Griggs A."/>
            <person name="Gujja S."/>
            <person name="Hansen M."/>
            <person name="Howarth C."/>
            <person name="Imamovic A."/>
            <person name="Larimer J."/>
            <person name="McCowan C."/>
            <person name="Murphy C."/>
            <person name="Neiman D."/>
            <person name="Pearson M."/>
            <person name="Priest M."/>
            <person name="Roberts A."/>
            <person name="Saif S."/>
            <person name="Shea T."/>
            <person name="Sisk P."/>
            <person name="Sykes S."/>
            <person name="Wortman J."/>
            <person name="Nusbaum C."/>
            <person name="Birren B."/>
        </authorList>
    </citation>
    <scope>NUCLEOTIDE SEQUENCE [LARGE SCALE GENOMIC DNA]</scope>
    <source>
        <strain evidence="3 4">NF135/5.C10</strain>
    </source>
</reference>
<dbReference type="OrthoDB" id="378570at2759"/>
<dbReference type="EMBL" id="KI926033">
    <property type="protein sequence ID" value="ETW43938.1"/>
    <property type="molecule type" value="Genomic_DNA"/>
</dbReference>
<dbReference type="InterPro" id="IPR006373">
    <property type="entry name" value="VSA_Rifin"/>
</dbReference>
<keyword evidence="1" id="KW-0812">Transmembrane</keyword>
<dbReference type="AlphaFoldDB" id="W4IJP7"/>
<reference evidence="3 4" key="1">
    <citation type="submission" date="2013-02" db="EMBL/GenBank/DDBJ databases">
        <title>The Genome Annotation of Plasmodium falciparum NF135/5.C10.</title>
        <authorList>
            <consortium name="The Broad Institute Genome Sequencing Platform"/>
            <consortium name="The Broad Institute Genome Sequencing Center for Infectious Disease"/>
            <person name="Neafsey D."/>
            <person name="Hoffman S."/>
            <person name="Volkman S."/>
            <person name="Rosenthal P."/>
            <person name="Walker B."/>
            <person name="Young S.K."/>
            <person name="Zeng Q."/>
            <person name="Gargeya S."/>
            <person name="Fitzgerald M."/>
            <person name="Haas B."/>
            <person name="Abouelleil A."/>
            <person name="Allen A.W."/>
            <person name="Alvarado L."/>
            <person name="Arachchi H.M."/>
            <person name="Berlin A.M."/>
            <person name="Chapman S.B."/>
            <person name="Gainer-Dewar J."/>
            <person name="Goldberg J."/>
            <person name="Griggs A."/>
            <person name="Gujja S."/>
            <person name="Hansen M."/>
            <person name="Howarth C."/>
            <person name="Imamovic A."/>
            <person name="Ireland A."/>
            <person name="Larimer J."/>
            <person name="McCowan C."/>
            <person name="Murphy C."/>
            <person name="Pearson M."/>
            <person name="Poon T.W."/>
            <person name="Priest M."/>
            <person name="Roberts A."/>
            <person name="Saif S."/>
            <person name="Shea T."/>
            <person name="Sisk P."/>
            <person name="Sykes S."/>
            <person name="Wortman J."/>
            <person name="Nusbaum C."/>
            <person name="Birren B."/>
        </authorList>
    </citation>
    <scope>NUCLEOTIDE SEQUENCE [LARGE SCALE GENOMIC DNA]</scope>
    <source>
        <strain evidence="3 4">NF135/5.C10</strain>
    </source>
</reference>
<dbReference type="NCBIfam" id="TIGR01477">
    <property type="entry name" value="RIFIN"/>
    <property type="match status" value="1"/>
</dbReference>
<dbReference type="Pfam" id="PF02009">
    <property type="entry name" value="RIFIN"/>
    <property type="match status" value="1"/>
</dbReference>
<protein>
    <recommendedName>
        <fullName evidence="5">Surface antigen</fullName>
    </recommendedName>
</protein>
<evidence type="ECO:0008006" key="5">
    <source>
        <dbReference type="Google" id="ProtNLM"/>
    </source>
</evidence>
<accession>W4IJP7</accession>
<keyword evidence="1" id="KW-1133">Transmembrane helix</keyword>
<name>W4IJP7_PLAFA</name>
<sequence>MKVHYINILLYVLLLNILVSSPEKYPSITTHHTPKIPTTRLLCECEQYIPNYDNDQEMKAVMEIFNTQTQQRFHEYEDRMQSKRMQCKEQCDKEIQKIILKDKMEKELMDKFATLHTDIQSDAIPSCVCEKSIADKTEKFCLNCGKTMGGVAPCWGLVCGVGYAGWTQYVAATVLQAGIKKGIEVGFTKVKEIVTRKLTVMTFQIPPITVADLTSVGEFTDGVTLHGVFKAFNIAMGNKYDEEPFGLFSTYVQSIANTKRMPASWFIPEKTAIETAVKATETTESTRLAAYTSMLNHTIIASAVAIVVIILVMVIIYLILRYRRKKKMKKKLQYIKLLK</sequence>
<evidence type="ECO:0000256" key="1">
    <source>
        <dbReference type="SAM" id="Phobius"/>
    </source>
</evidence>
<proteinExistence type="predicted"/>
<dbReference type="Proteomes" id="UP000019114">
    <property type="component" value="Unassembled WGS sequence"/>
</dbReference>
<feature type="transmembrane region" description="Helical" evidence="1">
    <location>
        <begin position="299"/>
        <end position="320"/>
    </location>
</feature>
<gene>
    <name evidence="3" type="ORF">PFNF135_01697</name>
</gene>
<keyword evidence="1" id="KW-0472">Membrane</keyword>
<evidence type="ECO:0000313" key="4">
    <source>
        <dbReference type="Proteomes" id="UP000019114"/>
    </source>
</evidence>
<keyword evidence="2" id="KW-0732">Signal</keyword>
<feature type="chain" id="PRO_5004843077" description="Surface antigen" evidence="2">
    <location>
        <begin position="23"/>
        <end position="339"/>
    </location>
</feature>
<evidence type="ECO:0000313" key="3">
    <source>
        <dbReference type="EMBL" id="ETW43938.1"/>
    </source>
</evidence>
<evidence type="ECO:0000256" key="2">
    <source>
        <dbReference type="SAM" id="SignalP"/>
    </source>
</evidence>